<keyword evidence="4 7" id="KW-1133">Transmembrane helix</keyword>
<gene>
    <name evidence="9" type="ORF">EV699_103158</name>
</gene>
<comment type="subcellular location">
    <subcellularLocation>
        <location evidence="1">Cell membrane</location>
        <topology evidence="1">Multi-pass membrane protein</topology>
    </subcellularLocation>
    <subcellularLocation>
        <location evidence="6">Membrane</location>
        <topology evidence="6">Multi-pass membrane protein</topology>
    </subcellularLocation>
</comment>
<evidence type="ECO:0000256" key="4">
    <source>
        <dbReference type="ARBA" id="ARBA00022989"/>
    </source>
</evidence>
<dbReference type="OrthoDB" id="4045at2"/>
<dbReference type="InterPro" id="IPR050790">
    <property type="entry name" value="ExbB/TolQ_transport"/>
</dbReference>
<keyword evidence="5 7" id="KW-0472">Membrane</keyword>
<evidence type="ECO:0000256" key="6">
    <source>
        <dbReference type="RuleBase" id="RU004057"/>
    </source>
</evidence>
<organism evidence="9 10">
    <name type="scientific">Plasticicumulans lactativorans</name>
    <dbReference type="NCBI Taxonomy" id="1133106"/>
    <lineage>
        <taxon>Bacteria</taxon>
        <taxon>Pseudomonadati</taxon>
        <taxon>Pseudomonadota</taxon>
        <taxon>Gammaproteobacteria</taxon>
        <taxon>Candidatus Competibacteraceae</taxon>
        <taxon>Plasticicumulans</taxon>
    </lineage>
</organism>
<sequence length="204" mass="22149">MFELIKAGGWVMAPLIACSVVALAIVFERLWALRRARVLPPPLLADLRRWAGEGQLPLRQLEGEFVHSPLGRLIGVALANRRHGRDVIKDVIEDTGRHVVFELERFLNALGAIATIAPLLGLLGTVSGMIRIFGVVSLQGSGDLRLLAGGMSEALVATAAGLVVAIPSLIFYRFFRGRVDELVMSLEQEALLVADLLADEARRP</sequence>
<dbReference type="Proteomes" id="UP000295765">
    <property type="component" value="Unassembled WGS sequence"/>
</dbReference>
<evidence type="ECO:0000256" key="1">
    <source>
        <dbReference type="ARBA" id="ARBA00004651"/>
    </source>
</evidence>
<dbReference type="GO" id="GO:0017038">
    <property type="term" value="P:protein import"/>
    <property type="evidence" value="ECO:0007669"/>
    <property type="project" value="TreeGrafter"/>
</dbReference>
<protein>
    <submittedName>
        <fullName evidence="9">Biopolymer transport protein ExbB</fullName>
    </submittedName>
</protein>
<name>A0A4R2L6T1_9GAMM</name>
<feature type="transmembrane region" description="Helical" evidence="7">
    <location>
        <begin position="106"/>
        <end position="134"/>
    </location>
</feature>
<evidence type="ECO:0000313" key="9">
    <source>
        <dbReference type="EMBL" id="TCO83108.1"/>
    </source>
</evidence>
<dbReference type="EMBL" id="SLWY01000003">
    <property type="protein sequence ID" value="TCO83108.1"/>
    <property type="molecule type" value="Genomic_DNA"/>
</dbReference>
<dbReference type="AlphaFoldDB" id="A0A4R2L6T1"/>
<dbReference type="PANTHER" id="PTHR30625:SF11">
    <property type="entry name" value="MOTA_TOLQ_EXBB PROTON CHANNEL DOMAIN-CONTAINING PROTEIN"/>
    <property type="match status" value="1"/>
</dbReference>
<keyword evidence="6" id="KW-0813">Transport</keyword>
<keyword evidence="2" id="KW-1003">Cell membrane</keyword>
<keyword evidence="3 7" id="KW-0812">Transmembrane</keyword>
<dbReference type="Pfam" id="PF01618">
    <property type="entry name" value="MotA_ExbB"/>
    <property type="match status" value="1"/>
</dbReference>
<feature type="domain" description="MotA/TolQ/ExbB proton channel" evidence="8">
    <location>
        <begin position="66"/>
        <end position="187"/>
    </location>
</feature>
<evidence type="ECO:0000256" key="3">
    <source>
        <dbReference type="ARBA" id="ARBA00022692"/>
    </source>
</evidence>
<reference evidence="9 10" key="1">
    <citation type="submission" date="2019-03" db="EMBL/GenBank/DDBJ databases">
        <title>Genomic Encyclopedia of Type Strains, Phase IV (KMG-IV): sequencing the most valuable type-strain genomes for metagenomic binning, comparative biology and taxonomic classification.</title>
        <authorList>
            <person name="Goeker M."/>
        </authorList>
    </citation>
    <scope>NUCLEOTIDE SEQUENCE [LARGE SCALE GENOMIC DNA]</scope>
    <source>
        <strain evidence="9 10">DSM 25287</strain>
    </source>
</reference>
<evidence type="ECO:0000256" key="2">
    <source>
        <dbReference type="ARBA" id="ARBA00022475"/>
    </source>
</evidence>
<dbReference type="InterPro" id="IPR002898">
    <property type="entry name" value="MotA_ExbB_proton_chnl"/>
</dbReference>
<accession>A0A4R2L6T1</accession>
<dbReference type="RefSeq" id="WP_132538864.1">
    <property type="nucleotide sequence ID" value="NZ_SLWY01000003.1"/>
</dbReference>
<dbReference type="PANTHER" id="PTHR30625">
    <property type="entry name" value="PROTEIN TOLQ"/>
    <property type="match status" value="1"/>
</dbReference>
<evidence type="ECO:0000259" key="8">
    <source>
        <dbReference type="Pfam" id="PF01618"/>
    </source>
</evidence>
<evidence type="ECO:0000313" key="10">
    <source>
        <dbReference type="Proteomes" id="UP000295765"/>
    </source>
</evidence>
<evidence type="ECO:0000256" key="7">
    <source>
        <dbReference type="SAM" id="Phobius"/>
    </source>
</evidence>
<keyword evidence="10" id="KW-1185">Reference proteome</keyword>
<comment type="caution">
    <text evidence="9">The sequence shown here is derived from an EMBL/GenBank/DDBJ whole genome shotgun (WGS) entry which is preliminary data.</text>
</comment>
<evidence type="ECO:0000256" key="5">
    <source>
        <dbReference type="ARBA" id="ARBA00023136"/>
    </source>
</evidence>
<dbReference type="GO" id="GO:0005886">
    <property type="term" value="C:plasma membrane"/>
    <property type="evidence" value="ECO:0007669"/>
    <property type="project" value="UniProtKB-SubCell"/>
</dbReference>
<keyword evidence="6" id="KW-0653">Protein transport</keyword>
<comment type="similarity">
    <text evidence="6">Belongs to the exbB/tolQ family.</text>
</comment>
<feature type="transmembrane region" description="Helical" evidence="7">
    <location>
        <begin position="7"/>
        <end position="27"/>
    </location>
</feature>
<proteinExistence type="inferred from homology"/>
<feature type="transmembrane region" description="Helical" evidence="7">
    <location>
        <begin position="154"/>
        <end position="175"/>
    </location>
</feature>